<keyword evidence="3" id="KW-1185">Reference proteome</keyword>
<evidence type="ECO:0000313" key="2">
    <source>
        <dbReference type="EMBL" id="KAK2721486.1"/>
    </source>
</evidence>
<reference evidence="2" key="1">
    <citation type="submission" date="2023-07" db="EMBL/GenBank/DDBJ databases">
        <title>Chromosome-level genome assembly of Artemia franciscana.</title>
        <authorList>
            <person name="Jo E."/>
        </authorList>
    </citation>
    <scope>NUCLEOTIDE SEQUENCE</scope>
    <source>
        <tissue evidence="2">Whole body</tissue>
    </source>
</reference>
<feature type="compositionally biased region" description="Polar residues" evidence="1">
    <location>
        <begin position="191"/>
        <end position="205"/>
    </location>
</feature>
<comment type="caution">
    <text evidence="2">The sequence shown here is derived from an EMBL/GenBank/DDBJ whole genome shotgun (WGS) entry which is preliminary data.</text>
</comment>
<dbReference type="AlphaFoldDB" id="A0AA88IC13"/>
<sequence length="225" mass="25480">MYFYEICHSLRVAERVAVPLRSVRRGSRVKGWASNSELVKARAAAKFWLGVWHECDRPKSGVVNELRVYTKRRFAKELRKHRSSLKRETVSKIIENPNLVWKLRARPVESTGQNASDIDEEIWVDYFAAEFSPPDEVKNKKFSEELDQLMTKEHNYLRNKSFGLAAEFKPPGQGGPNPDSPGNARKKQRKNAANNTSGPQTSPSMNELGPPPLSGFSSTCSHCSY</sequence>
<gene>
    <name evidence="2" type="ORF">QYM36_003691</name>
</gene>
<feature type="region of interest" description="Disordered" evidence="1">
    <location>
        <begin position="165"/>
        <end position="225"/>
    </location>
</feature>
<protein>
    <submittedName>
        <fullName evidence="2">Uncharacterized protein</fullName>
    </submittedName>
</protein>
<feature type="compositionally biased region" description="Polar residues" evidence="1">
    <location>
        <begin position="215"/>
        <end position="225"/>
    </location>
</feature>
<organism evidence="2 3">
    <name type="scientific">Artemia franciscana</name>
    <name type="common">Brine shrimp</name>
    <name type="synonym">Artemia sanfranciscana</name>
    <dbReference type="NCBI Taxonomy" id="6661"/>
    <lineage>
        <taxon>Eukaryota</taxon>
        <taxon>Metazoa</taxon>
        <taxon>Ecdysozoa</taxon>
        <taxon>Arthropoda</taxon>
        <taxon>Crustacea</taxon>
        <taxon>Branchiopoda</taxon>
        <taxon>Anostraca</taxon>
        <taxon>Artemiidae</taxon>
        <taxon>Artemia</taxon>
    </lineage>
</organism>
<evidence type="ECO:0000256" key="1">
    <source>
        <dbReference type="SAM" id="MobiDB-lite"/>
    </source>
</evidence>
<evidence type="ECO:0000313" key="3">
    <source>
        <dbReference type="Proteomes" id="UP001187531"/>
    </source>
</evidence>
<accession>A0AA88IC13</accession>
<name>A0AA88IC13_ARTSF</name>
<proteinExistence type="predicted"/>
<dbReference type="EMBL" id="JAVRJZ010000006">
    <property type="protein sequence ID" value="KAK2721486.1"/>
    <property type="molecule type" value="Genomic_DNA"/>
</dbReference>
<dbReference type="Proteomes" id="UP001187531">
    <property type="component" value="Unassembled WGS sequence"/>
</dbReference>